<evidence type="ECO:0000256" key="4">
    <source>
        <dbReference type="ARBA" id="ARBA00023054"/>
    </source>
</evidence>
<dbReference type="PROSITE" id="PS50188">
    <property type="entry name" value="B302_SPRY"/>
    <property type="match status" value="1"/>
</dbReference>
<proteinExistence type="predicted"/>
<dbReference type="InterPro" id="IPR013083">
    <property type="entry name" value="Znf_RING/FYVE/PHD"/>
</dbReference>
<dbReference type="Proteomes" id="UP000887568">
    <property type="component" value="Unplaced"/>
</dbReference>
<dbReference type="Pfam" id="PF22586">
    <property type="entry name" value="ANCHR-like_BBOX"/>
    <property type="match status" value="1"/>
</dbReference>
<dbReference type="RefSeq" id="XP_038074981.1">
    <property type="nucleotide sequence ID" value="XM_038219053.1"/>
</dbReference>
<feature type="region of interest" description="Disordered" evidence="6">
    <location>
        <begin position="46"/>
        <end position="141"/>
    </location>
</feature>
<keyword evidence="2 5" id="KW-0863">Zinc-finger</keyword>
<dbReference type="PROSITE" id="PS51262">
    <property type="entry name" value="COS"/>
    <property type="match status" value="1"/>
</dbReference>
<sequence length="798" mass="86742">MEMTSLERELICPICHDYFTTPLSLPCQHNVCHRCAKEQVAASTAHGHHSSDESLNTATSPTSSVVSLPVTPSRPLTASSLRSSFRRRATVTGTTPTANTPIKALPRDTAGTAASSRRESLPAASPAALTPRRRSSTSVPGAHPSTFYCPTCKEKVELGEKGLNGLYRNFALEVIVDRFKLAAKKAASIPCGVCKARPPWDATKSCLDCKVSYCNECYKHHHPWGTPRAQHEHIGPTNNYRPKTITCTEHTHERVTMYCDGCQKPVCHRCKFSGAHAKHKLSIIERKYAVVKEKMESHLLAIRGKCDELKNGVDTLRGLCGKVEENGAVAKEKLSLALAHLQTTLEHRSSALTQATEEEINRRVVAVRTQLDTYEDILKGCSVVDLAVEMLKETDKACFVQAARPILGRLKETVNVIKEAELSPVHAYHDFNNLNIDDGSAVDALTGLDFVKAPDAPGISTKRCQSYDHVIVEWDPPTVGSPAETYTVEYRKLAVRAEGTRPPTPTTQRRSAVSPRSETAGEDLWTSVHGIRQCRYRLSDLEVDSRYKIRVRGENRVGKGECSKIVIIRTVPAPVLSFKWMSCQPNGTQGPSISKDGQRMTLRPNPTLLSPTGAGPMPSSPIALAPAFCLGDRKLTNGKHYWEVTVDQSPCAVQVGVIGERRSRRLGDPVSHHADGDSGHDSCEELDADHGARAADATALVTYHGGKVYFPNETANKSGKKSGNSGGNGIKPATHTLTSCAVGVCADVERGRVSFFDVDSKESFFSASAGLEGALYPAIVIVGPGVVKSRQLDEMCVE</sequence>
<dbReference type="Gene3D" id="3.30.160.60">
    <property type="entry name" value="Classic Zinc Finger"/>
    <property type="match status" value="1"/>
</dbReference>
<dbReference type="Pfam" id="PF00643">
    <property type="entry name" value="zf-B_box"/>
    <property type="match status" value="1"/>
</dbReference>
<evidence type="ECO:0000256" key="1">
    <source>
        <dbReference type="ARBA" id="ARBA00022723"/>
    </source>
</evidence>
<dbReference type="PANTHER" id="PTHR24099:SF11">
    <property type="entry name" value="FIBRONECTIN TYPE III DOMAIN-CONTAINING 3BA-RELATED"/>
    <property type="match status" value="1"/>
</dbReference>
<dbReference type="AlphaFoldDB" id="A0A914BGH3"/>
<dbReference type="SMART" id="SM00336">
    <property type="entry name" value="BBOX"/>
    <property type="match status" value="1"/>
</dbReference>
<dbReference type="SUPFAM" id="SSF57850">
    <property type="entry name" value="RING/U-box"/>
    <property type="match status" value="1"/>
</dbReference>
<keyword evidence="12" id="KW-1185">Reference proteome</keyword>
<dbReference type="InterPro" id="IPR003877">
    <property type="entry name" value="SPRY_dom"/>
</dbReference>
<dbReference type="Pfam" id="PF00041">
    <property type="entry name" value="fn3"/>
    <property type="match status" value="1"/>
</dbReference>
<feature type="domain" description="B box-type" evidence="7">
    <location>
        <begin position="242"/>
        <end position="284"/>
    </location>
</feature>
<dbReference type="SUPFAM" id="SSF49899">
    <property type="entry name" value="Concanavalin A-like lectins/glucanases"/>
    <property type="match status" value="1"/>
</dbReference>
<name>A0A914BGH3_PATMI</name>
<keyword evidence="4" id="KW-0175">Coiled coil</keyword>
<dbReference type="InterPro" id="IPR036116">
    <property type="entry name" value="FN3_sf"/>
</dbReference>
<dbReference type="PROSITE" id="PS50119">
    <property type="entry name" value="ZF_BBOX"/>
    <property type="match status" value="1"/>
</dbReference>
<feature type="domain" description="B30.2/SPRY" evidence="8">
    <location>
        <begin position="560"/>
        <end position="797"/>
    </location>
</feature>
<dbReference type="Gene3D" id="2.60.40.10">
    <property type="entry name" value="Immunoglobulins"/>
    <property type="match status" value="1"/>
</dbReference>
<evidence type="ECO:0000259" key="9">
    <source>
        <dbReference type="PROSITE" id="PS50853"/>
    </source>
</evidence>
<dbReference type="EnsemblMetazoa" id="XM_038219053.1">
    <property type="protein sequence ID" value="XP_038074981.1"/>
    <property type="gene ID" value="LOC119742851"/>
</dbReference>
<evidence type="ECO:0000313" key="12">
    <source>
        <dbReference type="Proteomes" id="UP000887568"/>
    </source>
</evidence>
<organism evidence="11 12">
    <name type="scientific">Patiria miniata</name>
    <name type="common">Bat star</name>
    <name type="synonym">Asterina miniata</name>
    <dbReference type="NCBI Taxonomy" id="46514"/>
    <lineage>
        <taxon>Eukaryota</taxon>
        <taxon>Metazoa</taxon>
        <taxon>Echinodermata</taxon>
        <taxon>Eleutherozoa</taxon>
        <taxon>Asterozoa</taxon>
        <taxon>Asteroidea</taxon>
        <taxon>Valvatacea</taxon>
        <taxon>Valvatida</taxon>
        <taxon>Asterinidae</taxon>
        <taxon>Patiria</taxon>
    </lineage>
</organism>
<dbReference type="EnsemblMetazoa" id="XM_038219052.1">
    <property type="protein sequence ID" value="XP_038074980.1"/>
    <property type="gene ID" value="LOC119742851"/>
</dbReference>
<dbReference type="SMART" id="SM00184">
    <property type="entry name" value="RING"/>
    <property type="match status" value="1"/>
</dbReference>
<dbReference type="InterPro" id="IPR013783">
    <property type="entry name" value="Ig-like_fold"/>
</dbReference>
<protein>
    <submittedName>
        <fullName evidence="11">Uncharacterized protein</fullName>
    </submittedName>
</protein>
<dbReference type="InterPro" id="IPR003961">
    <property type="entry name" value="FN3_dom"/>
</dbReference>
<dbReference type="GeneID" id="119742851"/>
<dbReference type="Gene3D" id="3.30.40.10">
    <property type="entry name" value="Zinc/RING finger domain, C3HC4 (zinc finger)"/>
    <property type="match status" value="1"/>
</dbReference>
<dbReference type="InterPro" id="IPR043136">
    <property type="entry name" value="B30.2/SPRY_sf"/>
</dbReference>
<evidence type="ECO:0000256" key="3">
    <source>
        <dbReference type="ARBA" id="ARBA00022833"/>
    </source>
</evidence>
<evidence type="ECO:0000259" key="8">
    <source>
        <dbReference type="PROSITE" id="PS50188"/>
    </source>
</evidence>
<evidence type="ECO:0000256" key="5">
    <source>
        <dbReference type="PROSITE-ProRule" id="PRU00024"/>
    </source>
</evidence>
<dbReference type="InterPro" id="IPR000315">
    <property type="entry name" value="Znf_B-box"/>
</dbReference>
<dbReference type="InterPro" id="IPR001841">
    <property type="entry name" value="Znf_RING"/>
</dbReference>
<feature type="domain" description="Fibronectin type-III" evidence="9">
    <location>
        <begin position="453"/>
        <end position="573"/>
    </location>
</feature>
<dbReference type="PANTHER" id="PTHR24099">
    <property type="entry name" value="E3 UBIQUITIN-PROTEIN LIGASE TRIM36-RELATED"/>
    <property type="match status" value="1"/>
</dbReference>
<keyword evidence="3" id="KW-0862">Zinc</keyword>
<accession>A0A914BGH3</accession>
<dbReference type="InterPro" id="IPR013320">
    <property type="entry name" value="ConA-like_dom_sf"/>
</dbReference>
<feature type="compositionally biased region" description="Low complexity" evidence="6">
    <location>
        <begin position="121"/>
        <end position="130"/>
    </location>
</feature>
<evidence type="ECO:0000259" key="7">
    <source>
        <dbReference type="PROSITE" id="PS50119"/>
    </source>
</evidence>
<dbReference type="InterPro" id="IPR017903">
    <property type="entry name" value="COS_domain"/>
</dbReference>
<dbReference type="CDD" id="cd00063">
    <property type="entry name" value="FN3"/>
    <property type="match status" value="1"/>
</dbReference>
<dbReference type="Gene3D" id="4.10.830.40">
    <property type="match status" value="1"/>
</dbReference>
<evidence type="ECO:0000256" key="2">
    <source>
        <dbReference type="ARBA" id="ARBA00022771"/>
    </source>
</evidence>
<feature type="compositionally biased region" description="Low complexity" evidence="6">
    <location>
        <begin position="90"/>
        <end position="101"/>
    </location>
</feature>
<reference evidence="11" key="1">
    <citation type="submission" date="2022-11" db="UniProtKB">
        <authorList>
            <consortium name="EnsemblMetazoa"/>
        </authorList>
    </citation>
    <scope>IDENTIFICATION</scope>
</reference>
<dbReference type="RefSeq" id="XP_038074980.1">
    <property type="nucleotide sequence ID" value="XM_038219052.1"/>
</dbReference>
<dbReference type="SUPFAM" id="SSF49265">
    <property type="entry name" value="Fibronectin type III"/>
    <property type="match status" value="1"/>
</dbReference>
<dbReference type="SUPFAM" id="SSF57845">
    <property type="entry name" value="B-box zinc-binding domain"/>
    <property type="match status" value="1"/>
</dbReference>
<dbReference type="Pfam" id="PF15227">
    <property type="entry name" value="zf-C3HC4_4"/>
    <property type="match status" value="1"/>
</dbReference>
<dbReference type="Pfam" id="PF00622">
    <property type="entry name" value="SPRY"/>
    <property type="match status" value="1"/>
</dbReference>
<dbReference type="InterPro" id="IPR050617">
    <property type="entry name" value="E3_ligase_FN3/SPRY"/>
</dbReference>
<dbReference type="InterPro" id="IPR001870">
    <property type="entry name" value="B30.2/SPRY"/>
</dbReference>
<dbReference type="OrthoDB" id="10040278at2759"/>
<dbReference type="PROSITE" id="PS50853">
    <property type="entry name" value="FN3"/>
    <property type="match status" value="1"/>
</dbReference>
<evidence type="ECO:0000259" key="10">
    <source>
        <dbReference type="PROSITE" id="PS51262"/>
    </source>
</evidence>
<feature type="domain" description="COS" evidence="10">
    <location>
        <begin position="391"/>
        <end position="451"/>
    </location>
</feature>
<keyword evidence="1" id="KW-0479">Metal-binding</keyword>
<dbReference type="OMA" id="NHMKCLY"/>
<dbReference type="Gene3D" id="2.60.120.920">
    <property type="match status" value="1"/>
</dbReference>
<evidence type="ECO:0000256" key="6">
    <source>
        <dbReference type="SAM" id="MobiDB-lite"/>
    </source>
</evidence>
<feature type="compositionally biased region" description="Low complexity" evidence="6">
    <location>
        <begin position="59"/>
        <end position="83"/>
    </location>
</feature>
<evidence type="ECO:0000313" key="11">
    <source>
        <dbReference type="EnsemblMetazoa" id="XP_038074980.1"/>
    </source>
</evidence>
<dbReference type="GO" id="GO:0008270">
    <property type="term" value="F:zinc ion binding"/>
    <property type="evidence" value="ECO:0007669"/>
    <property type="project" value="UniProtKB-KW"/>
</dbReference>
<dbReference type="SMART" id="SM00060">
    <property type="entry name" value="FN3"/>
    <property type="match status" value="1"/>
</dbReference>
<feature type="region of interest" description="Disordered" evidence="6">
    <location>
        <begin position="498"/>
        <end position="521"/>
    </location>
</feature>